<evidence type="ECO:0000313" key="2">
    <source>
        <dbReference type="EMBL" id="ROR92739.1"/>
    </source>
</evidence>
<accession>A0A3N2CYZ1</accession>
<proteinExistence type="predicted"/>
<feature type="region of interest" description="Disordered" evidence="1">
    <location>
        <begin position="1"/>
        <end position="30"/>
    </location>
</feature>
<reference evidence="2 3" key="1">
    <citation type="submission" date="2018-11" db="EMBL/GenBank/DDBJ databases">
        <title>Sequencing the genomes of 1000 actinobacteria strains.</title>
        <authorList>
            <person name="Klenk H.-P."/>
        </authorList>
    </citation>
    <scope>NUCLEOTIDE SEQUENCE [LARGE SCALE GENOMIC DNA]</scope>
    <source>
        <strain evidence="2 3">DSM 12652</strain>
    </source>
</reference>
<sequence length="301" mass="32630">MLPVPVDPAGVSGPTPGQARGPGWRRTSPRLYVPADTPGEPEQRILEQAQRLPPEGAVGGWASLRLHGVAYVAAQDLPVPLLVPPPRRMRELPGGVVRREELAPHEVVRRHGVPCVEPVRAAVDEAARATDLRAAIVQLDMVLAAGVTTPSALASYAARSRGRGAWQVRTALLLVDGRSLSPAESWLRTVWVLDAQLPPPLCNWPVHDAAGRYVGKADLLCPPLATRGEYDGAEHRRADRRSNDLDRDDRFAAVGLESFTVVGRDRHDLGKVVARMHAAVERARVSGRPRTWRLAVDPGPP</sequence>
<evidence type="ECO:0000313" key="3">
    <source>
        <dbReference type="Proteomes" id="UP000281738"/>
    </source>
</evidence>
<evidence type="ECO:0000256" key="1">
    <source>
        <dbReference type="SAM" id="MobiDB-lite"/>
    </source>
</evidence>
<organism evidence="2 3">
    <name type="scientific">Nocardioides aurantiacus</name>
    <dbReference type="NCBI Taxonomy" id="86796"/>
    <lineage>
        <taxon>Bacteria</taxon>
        <taxon>Bacillati</taxon>
        <taxon>Actinomycetota</taxon>
        <taxon>Actinomycetes</taxon>
        <taxon>Propionibacteriales</taxon>
        <taxon>Nocardioidaceae</taxon>
        <taxon>Nocardioides</taxon>
    </lineage>
</organism>
<name>A0A3N2CYZ1_9ACTN</name>
<dbReference type="EMBL" id="RKHO01000001">
    <property type="protein sequence ID" value="ROR92739.1"/>
    <property type="molecule type" value="Genomic_DNA"/>
</dbReference>
<dbReference type="AlphaFoldDB" id="A0A3N2CYZ1"/>
<dbReference type="Proteomes" id="UP000281738">
    <property type="component" value="Unassembled WGS sequence"/>
</dbReference>
<gene>
    <name evidence="2" type="ORF">EDD33_3638</name>
</gene>
<comment type="caution">
    <text evidence="2">The sequence shown here is derived from an EMBL/GenBank/DDBJ whole genome shotgun (WGS) entry which is preliminary data.</text>
</comment>
<protein>
    <recommendedName>
        <fullName evidence="4">Transcriptional regulator with AbiEi antitoxin domain of type IV toxin-antitoxin system</fullName>
    </recommendedName>
</protein>
<keyword evidence="3" id="KW-1185">Reference proteome</keyword>
<evidence type="ECO:0008006" key="4">
    <source>
        <dbReference type="Google" id="ProtNLM"/>
    </source>
</evidence>